<gene>
    <name evidence="1" type="ORF">NPIL_157531</name>
</gene>
<protein>
    <submittedName>
        <fullName evidence="1">Uncharacterized protein</fullName>
    </submittedName>
</protein>
<proteinExistence type="predicted"/>
<sequence length="90" mass="10680">MVWGCMCQPTKLCNMIWFHDYVKFNKWSEAPNKRFLHPSDANAHEYSEREVEQMDDTHPVRRAGNLEMYLFRCLAKLSGNFHPSGYHKTT</sequence>
<accession>A0A8X6JIC8</accession>
<comment type="caution">
    <text evidence="1">The sequence shown here is derived from an EMBL/GenBank/DDBJ whole genome shotgun (WGS) entry which is preliminary data.</text>
</comment>
<keyword evidence="2" id="KW-1185">Reference proteome</keyword>
<dbReference type="Proteomes" id="UP000887013">
    <property type="component" value="Unassembled WGS sequence"/>
</dbReference>
<reference evidence="1" key="1">
    <citation type="submission" date="2020-08" db="EMBL/GenBank/DDBJ databases">
        <title>Multicomponent nature underlies the extraordinary mechanical properties of spider dragline silk.</title>
        <authorList>
            <person name="Kono N."/>
            <person name="Nakamura H."/>
            <person name="Mori M."/>
            <person name="Yoshida Y."/>
            <person name="Ohtoshi R."/>
            <person name="Malay A.D."/>
            <person name="Moran D.A.P."/>
            <person name="Tomita M."/>
            <person name="Numata K."/>
            <person name="Arakawa K."/>
        </authorList>
    </citation>
    <scope>NUCLEOTIDE SEQUENCE</scope>
</reference>
<evidence type="ECO:0000313" key="2">
    <source>
        <dbReference type="Proteomes" id="UP000887013"/>
    </source>
</evidence>
<evidence type="ECO:0000313" key="1">
    <source>
        <dbReference type="EMBL" id="GFS33281.1"/>
    </source>
</evidence>
<name>A0A8X6JIC8_NEPPI</name>
<organism evidence="1 2">
    <name type="scientific">Nephila pilipes</name>
    <name type="common">Giant wood spider</name>
    <name type="synonym">Nephila maculata</name>
    <dbReference type="NCBI Taxonomy" id="299642"/>
    <lineage>
        <taxon>Eukaryota</taxon>
        <taxon>Metazoa</taxon>
        <taxon>Ecdysozoa</taxon>
        <taxon>Arthropoda</taxon>
        <taxon>Chelicerata</taxon>
        <taxon>Arachnida</taxon>
        <taxon>Araneae</taxon>
        <taxon>Araneomorphae</taxon>
        <taxon>Entelegynae</taxon>
        <taxon>Araneoidea</taxon>
        <taxon>Nephilidae</taxon>
        <taxon>Nephila</taxon>
    </lineage>
</organism>
<dbReference type="AlphaFoldDB" id="A0A8X6JIC8"/>
<dbReference type="EMBL" id="BMAW01042252">
    <property type="protein sequence ID" value="GFS33281.1"/>
    <property type="molecule type" value="Genomic_DNA"/>
</dbReference>